<dbReference type="AlphaFoldDB" id="A0A1L5BRH6"/>
<evidence type="ECO:0000313" key="3">
    <source>
        <dbReference type="Proteomes" id="UP000004550"/>
    </source>
</evidence>
<organism evidence="2 3">
    <name type="scientific">Sphingobium indicum (strain DSM 16412 / CCM 7286 / MTCC 6364 / B90A)</name>
    <dbReference type="NCBI Taxonomy" id="861109"/>
    <lineage>
        <taxon>Bacteria</taxon>
        <taxon>Pseudomonadati</taxon>
        <taxon>Pseudomonadota</taxon>
        <taxon>Alphaproteobacteria</taxon>
        <taxon>Sphingomonadales</taxon>
        <taxon>Sphingomonadaceae</taxon>
        <taxon>Sphingobium</taxon>
    </lineage>
</organism>
<gene>
    <name evidence="2" type="ORF">SIDU_13780</name>
</gene>
<feature type="region of interest" description="Disordered" evidence="1">
    <location>
        <begin position="150"/>
        <end position="173"/>
    </location>
</feature>
<proteinExistence type="predicted"/>
<dbReference type="EMBL" id="CP013070">
    <property type="protein sequence ID" value="APL95494.1"/>
    <property type="molecule type" value="Genomic_DNA"/>
</dbReference>
<name>A0A1L5BRH6_SPHIB</name>
<protein>
    <submittedName>
        <fullName evidence="2">Uncharacterized protein</fullName>
    </submittedName>
</protein>
<sequence>MIGLPLNRLVTVNFNLTGCNDNQESRTFRKMLCERFAPWLRRTARNVQGVVPTYVWTMEAGGRQIAAHWLVHVPKDCGRSFERKVGDWLASLTGGAPDAGAIKVQPIHNLIGLRRYVLKGVDPAWAAHLGVRHVDQGIVIGKRSGFSRNLGPCARQRGGYKPKRVPPKPQAGG</sequence>
<reference evidence="2 3" key="1">
    <citation type="journal article" date="2012" name="J. Bacteriol.">
        <title>Genome sequence of Sphingobium indicum B90A, a hexachlorocyclohexane-degrading bacterium.</title>
        <authorList>
            <person name="Anand S."/>
            <person name="Sangwan N."/>
            <person name="Lata P."/>
            <person name="Kaur J."/>
            <person name="Dua A."/>
            <person name="Singh A.K."/>
            <person name="Verma M."/>
            <person name="Kaur J."/>
            <person name="Khurana J.P."/>
            <person name="Khurana P."/>
            <person name="Mathur S."/>
            <person name="Lal R."/>
        </authorList>
    </citation>
    <scope>NUCLEOTIDE SEQUENCE [LARGE SCALE GENOMIC DNA]</scope>
    <source>
        <strain evidence="3">DSM 16412 / CCM 7286 / MTCC 6364 / B90A</strain>
    </source>
</reference>
<accession>A0A1L5BRH6</accession>
<dbReference type="KEGG" id="sinb:SIDU_13780"/>
<evidence type="ECO:0000256" key="1">
    <source>
        <dbReference type="SAM" id="MobiDB-lite"/>
    </source>
</evidence>
<evidence type="ECO:0000313" key="2">
    <source>
        <dbReference type="EMBL" id="APL95494.1"/>
    </source>
</evidence>
<dbReference type="Proteomes" id="UP000004550">
    <property type="component" value="Chromosome"/>
</dbReference>